<reference evidence="1" key="1">
    <citation type="submission" date="2018-01" db="EMBL/GenBank/DDBJ databases">
        <title>An insight into the sialome of Amazonian anophelines.</title>
        <authorList>
            <person name="Ribeiro J.M."/>
            <person name="Scarpassa V."/>
            <person name="Calvo E."/>
        </authorList>
    </citation>
    <scope>NUCLEOTIDE SEQUENCE</scope>
    <source>
        <tissue evidence="1">Salivary glands</tissue>
    </source>
</reference>
<sequence length="135" mass="15130">MCVCVCFTCVFCSSSGRSLSTYHQQQLCGSYCTVIGRSCLRSVFYKCAFTYSSFGLYILFYERFLGEFWTTSIGCLDFGCHPDMLPSSPLSVLQVKKKENQKKENLPLKGAFAFGSLYIGRIEGLLQFPLAVVES</sequence>
<protein>
    <submittedName>
        <fullName evidence="1">Putative secreted peptide</fullName>
    </submittedName>
</protein>
<evidence type="ECO:0000313" key="1">
    <source>
        <dbReference type="EMBL" id="MBW32314.1"/>
    </source>
</evidence>
<proteinExistence type="predicted"/>
<dbReference type="AlphaFoldDB" id="A0A2M3ZUT3"/>
<accession>A0A2M3ZUT3</accession>
<name>A0A2M3ZUT3_9DIPT</name>
<organism evidence="1">
    <name type="scientific">Anopheles braziliensis</name>
    <dbReference type="NCBI Taxonomy" id="58242"/>
    <lineage>
        <taxon>Eukaryota</taxon>
        <taxon>Metazoa</taxon>
        <taxon>Ecdysozoa</taxon>
        <taxon>Arthropoda</taxon>
        <taxon>Hexapoda</taxon>
        <taxon>Insecta</taxon>
        <taxon>Pterygota</taxon>
        <taxon>Neoptera</taxon>
        <taxon>Endopterygota</taxon>
        <taxon>Diptera</taxon>
        <taxon>Nematocera</taxon>
        <taxon>Culicoidea</taxon>
        <taxon>Culicidae</taxon>
        <taxon>Anophelinae</taxon>
        <taxon>Anopheles</taxon>
    </lineage>
</organism>
<dbReference type="EMBL" id="GGFM01011563">
    <property type="protein sequence ID" value="MBW32314.1"/>
    <property type="molecule type" value="Transcribed_RNA"/>
</dbReference>